<dbReference type="PANTHER" id="PTHR43397:SF1">
    <property type="entry name" value="ERGOTHIONEINE BIOSYNTHESIS PROTEIN 1"/>
    <property type="match status" value="1"/>
</dbReference>
<dbReference type="InterPro" id="IPR051128">
    <property type="entry name" value="EgtD_Methyltrsf_superfamily"/>
</dbReference>
<protein>
    <submittedName>
        <fullName evidence="4">Histidine N-alpha-methyltransferase</fullName>
        <ecNumber evidence="4">2.1.1.44</ecNumber>
    </submittedName>
</protein>
<proteinExistence type="predicted"/>
<dbReference type="SUPFAM" id="SSF53335">
    <property type="entry name" value="S-adenosyl-L-methionine-dependent methyltransferases"/>
    <property type="match status" value="1"/>
</dbReference>
<gene>
    <name evidence="4" type="primary">egtD</name>
    <name evidence="4" type="ORF">MPC4_150056</name>
</gene>
<dbReference type="EMBL" id="CABFMQ020000057">
    <property type="protein sequence ID" value="VTZ49274.1"/>
    <property type="molecule type" value="Genomic_DNA"/>
</dbReference>
<dbReference type="InterPro" id="IPR017804">
    <property type="entry name" value="MeTrfase_EgtD-like"/>
</dbReference>
<dbReference type="PANTHER" id="PTHR43397">
    <property type="entry name" value="ERGOTHIONEINE BIOSYNTHESIS PROTEIN 1"/>
    <property type="match status" value="1"/>
</dbReference>
<dbReference type="GO" id="GO:0032259">
    <property type="term" value="P:methylation"/>
    <property type="evidence" value="ECO:0007669"/>
    <property type="project" value="UniProtKB-KW"/>
</dbReference>
<dbReference type="InterPro" id="IPR019257">
    <property type="entry name" value="MeTrfase_dom"/>
</dbReference>
<organism evidence="4 5">
    <name type="scientific">Methylocella tundrae</name>
    <dbReference type="NCBI Taxonomy" id="227605"/>
    <lineage>
        <taxon>Bacteria</taxon>
        <taxon>Pseudomonadati</taxon>
        <taxon>Pseudomonadota</taxon>
        <taxon>Alphaproteobacteria</taxon>
        <taxon>Hyphomicrobiales</taxon>
        <taxon>Beijerinckiaceae</taxon>
        <taxon>Methylocella</taxon>
    </lineage>
</organism>
<dbReference type="InterPro" id="IPR035094">
    <property type="entry name" value="EgtD"/>
</dbReference>
<dbReference type="InterPro" id="IPR029063">
    <property type="entry name" value="SAM-dependent_MTases_sf"/>
</dbReference>
<evidence type="ECO:0000259" key="3">
    <source>
        <dbReference type="Pfam" id="PF10017"/>
    </source>
</evidence>
<accession>A0A8B6M3B1</accession>
<keyword evidence="1 4" id="KW-0489">Methyltransferase</keyword>
<comment type="caution">
    <text evidence="4">The sequence shown here is derived from an EMBL/GenBank/DDBJ whole genome shotgun (WGS) entry which is preliminary data.</text>
</comment>
<dbReference type="GO" id="GO:0052706">
    <property type="term" value="F:L-histidine N(alpha)-methyltransferase activity"/>
    <property type="evidence" value="ECO:0007669"/>
    <property type="project" value="UniProtKB-EC"/>
</dbReference>
<dbReference type="AlphaFoldDB" id="A0A8B6M3B1"/>
<dbReference type="Pfam" id="PF10017">
    <property type="entry name" value="Methyltransf_33"/>
    <property type="match status" value="1"/>
</dbReference>
<dbReference type="RefSeq" id="WP_174511658.1">
    <property type="nucleotide sequence ID" value="NZ_CABFMQ020000057.1"/>
</dbReference>
<dbReference type="NCBIfam" id="TIGR03438">
    <property type="entry name" value="egtD_ergothio"/>
    <property type="match status" value="1"/>
</dbReference>
<name>A0A8B6M3B1_METTU</name>
<feature type="domain" description="Histidine-specific methyltransferase SAM-dependent" evidence="3">
    <location>
        <begin position="23"/>
        <end position="319"/>
    </location>
</feature>
<dbReference type="EC" id="2.1.1.44" evidence="4"/>
<evidence type="ECO:0000256" key="2">
    <source>
        <dbReference type="ARBA" id="ARBA00022679"/>
    </source>
</evidence>
<dbReference type="Gene3D" id="3.40.50.150">
    <property type="entry name" value="Vaccinia Virus protein VP39"/>
    <property type="match status" value="1"/>
</dbReference>
<dbReference type="PIRSF" id="PIRSF018005">
    <property type="entry name" value="UCP018005"/>
    <property type="match status" value="1"/>
</dbReference>
<sequence>MSQIAEKQTPDAPGSAKDPAARVILAGLSQSRKTLPCFLFYDVHGSELFEEITRLPEYYPTRTEAAIIEAAAKDIALHTPPGSVLVEFGSGSSRKTEILLSALPSLSAYVPIDVSRSALDEASARLAVRFPSLRVFPTLGDFAEHLSLPQALSKRPRLGFFPGSTIGNFAPADACDLLSHMAENLGPSGRLVIGVDLRKDLSILLPAYNDADGVTADFNLNILVRLNREMGADFNVDDFAHRAVFNREESRIEMHLVSLKAQSVELLGHSFAFAEGESIHTENSYKYSIPQFKELARRAGWFPREVWTDPKSLFSLHELTIAH</sequence>
<evidence type="ECO:0000313" key="5">
    <source>
        <dbReference type="Proteomes" id="UP000485880"/>
    </source>
</evidence>
<dbReference type="Proteomes" id="UP000485880">
    <property type="component" value="Unassembled WGS sequence"/>
</dbReference>
<evidence type="ECO:0000256" key="1">
    <source>
        <dbReference type="ARBA" id="ARBA00022603"/>
    </source>
</evidence>
<keyword evidence="5" id="KW-1185">Reference proteome</keyword>
<keyword evidence="2 4" id="KW-0808">Transferase</keyword>
<reference evidence="4 5" key="1">
    <citation type="submission" date="2019-05" db="EMBL/GenBank/DDBJ databases">
        <authorList>
            <person name="Farhan Ul Haque M."/>
        </authorList>
    </citation>
    <scope>NUCLEOTIDE SEQUENCE [LARGE SCALE GENOMIC DNA]</scope>
    <source>
        <strain evidence="4">2</strain>
    </source>
</reference>
<evidence type="ECO:0000313" key="4">
    <source>
        <dbReference type="EMBL" id="VTZ49274.1"/>
    </source>
</evidence>